<feature type="compositionally biased region" description="Low complexity" evidence="1">
    <location>
        <begin position="44"/>
        <end position="60"/>
    </location>
</feature>
<dbReference type="EnsemblPlants" id="LPERR06G03080.1">
    <property type="protein sequence ID" value="LPERR06G03080.1"/>
    <property type="gene ID" value="LPERR06G03080"/>
</dbReference>
<reference evidence="3" key="2">
    <citation type="submission" date="2013-12" db="EMBL/GenBank/DDBJ databases">
        <authorList>
            <person name="Yu Y."/>
            <person name="Lee S."/>
            <person name="de Baynast K."/>
            <person name="Wissotski M."/>
            <person name="Liu L."/>
            <person name="Talag J."/>
            <person name="Goicoechea J."/>
            <person name="Angelova A."/>
            <person name="Jetty R."/>
            <person name="Kudrna D."/>
            <person name="Golser W."/>
            <person name="Rivera L."/>
            <person name="Zhang J."/>
            <person name="Wing R."/>
        </authorList>
    </citation>
    <scope>NUCLEOTIDE SEQUENCE</scope>
</reference>
<dbReference type="AlphaFoldDB" id="A0A0D9WLY0"/>
<proteinExistence type="predicted"/>
<dbReference type="Proteomes" id="UP000032180">
    <property type="component" value="Chromosome 6"/>
</dbReference>
<organism evidence="2 3">
    <name type="scientific">Leersia perrieri</name>
    <dbReference type="NCBI Taxonomy" id="77586"/>
    <lineage>
        <taxon>Eukaryota</taxon>
        <taxon>Viridiplantae</taxon>
        <taxon>Streptophyta</taxon>
        <taxon>Embryophyta</taxon>
        <taxon>Tracheophyta</taxon>
        <taxon>Spermatophyta</taxon>
        <taxon>Magnoliopsida</taxon>
        <taxon>Liliopsida</taxon>
        <taxon>Poales</taxon>
        <taxon>Poaceae</taxon>
        <taxon>BOP clade</taxon>
        <taxon>Oryzoideae</taxon>
        <taxon>Oryzeae</taxon>
        <taxon>Oryzinae</taxon>
        <taxon>Leersia</taxon>
    </lineage>
</organism>
<evidence type="ECO:0008006" key="4">
    <source>
        <dbReference type="Google" id="ProtNLM"/>
    </source>
</evidence>
<sequence>MPRLLLSVAATPREGWQSEEEDAAPATMRGGEGTDARRGHGISARKGGAVAARRGNGAAR</sequence>
<dbReference type="HOGENOM" id="CLU_2945025_0_0_1"/>
<evidence type="ECO:0000313" key="2">
    <source>
        <dbReference type="EnsemblPlants" id="LPERR06G03080.1"/>
    </source>
</evidence>
<evidence type="ECO:0000313" key="3">
    <source>
        <dbReference type="Proteomes" id="UP000032180"/>
    </source>
</evidence>
<feature type="region of interest" description="Disordered" evidence="1">
    <location>
        <begin position="1"/>
        <end position="60"/>
    </location>
</feature>
<reference evidence="2" key="3">
    <citation type="submission" date="2015-04" db="UniProtKB">
        <authorList>
            <consortium name="EnsemblPlants"/>
        </authorList>
    </citation>
    <scope>IDENTIFICATION</scope>
</reference>
<reference evidence="2 3" key="1">
    <citation type="submission" date="2012-08" db="EMBL/GenBank/DDBJ databases">
        <title>Oryza genome evolution.</title>
        <authorList>
            <person name="Wing R.A."/>
        </authorList>
    </citation>
    <scope>NUCLEOTIDE SEQUENCE</scope>
</reference>
<protein>
    <recommendedName>
        <fullName evidence="4">DUF834 domain-containing protein</fullName>
    </recommendedName>
</protein>
<keyword evidence="3" id="KW-1185">Reference proteome</keyword>
<evidence type="ECO:0000256" key="1">
    <source>
        <dbReference type="SAM" id="MobiDB-lite"/>
    </source>
</evidence>
<name>A0A0D9WLY0_9ORYZ</name>
<dbReference type="Gramene" id="LPERR06G03080.1">
    <property type="protein sequence ID" value="LPERR06G03080.1"/>
    <property type="gene ID" value="LPERR06G03080"/>
</dbReference>
<accession>A0A0D9WLY0</accession>